<keyword evidence="1" id="KW-0472">Membrane</keyword>
<reference evidence="2" key="1">
    <citation type="thesis" date="2020" institute="ProQuest LLC" country="789 East Eisenhower Parkway, Ann Arbor, MI, USA">
        <title>Comparative Genomics and Chromosome Evolution.</title>
        <authorList>
            <person name="Mudd A.B."/>
        </authorList>
    </citation>
    <scope>NUCLEOTIDE SEQUENCE</scope>
    <source>
        <strain evidence="2">237g6f4</strain>
        <tissue evidence="2">Blood</tissue>
    </source>
</reference>
<dbReference type="EMBL" id="WNYA01000050">
    <property type="protein sequence ID" value="KAG8550469.1"/>
    <property type="molecule type" value="Genomic_DNA"/>
</dbReference>
<dbReference type="AlphaFoldDB" id="A0AAV6ZSJ2"/>
<keyword evidence="3" id="KW-1185">Reference proteome</keyword>
<sequence>MQYLTYFNLTCYEISSLLCVYVLFMSYFMLCSSFWISEPLVPHFHIIYGHKMAAITTTTCKGNCTCAKATDWRPEGHIFCTCSINKVPILQ</sequence>
<accession>A0AAV6ZSJ2</accession>
<protein>
    <submittedName>
        <fullName evidence="2">Uncharacterized protein</fullName>
    </submittedName>
</protein>
<gene>
    <name evidence="2" type="ORF">GDO81_025268</name>
</gene>
<dbReference type="Proteomes" id="UP000824782">
    <property type="component" value="Unassembled WGS sequence"/>
</dbReference>
<feature type="transmembrane region" description="Helical" evidence="1">
    <location>
        <begin position="14"/>
        <end position="36"/>
    </location>
</feature>
<evidence type="ECO:0000313" key="3">
    <source>
        <dbReference type="Proteomes" id="UP000824782"/>
    </source>
</evidence>
<comment type="caution">
    <text evidence="2">The sequence shown here is derived from an EMBL/GenBank/DDBJ whole genome shotgun (WGS) entry which is preliminary data.</text>
</comment>
<proteinExistence type="predicted"/>
<organism evidence="2 3">
    <name type="scientific">Engystomops pustulosus</name>
    <name type="common">Tungara frog</name>
    <name type="synonym">Physalaemus pustulosus</name>
    <dbReference type="NCBI Taxonomy" id="76066"/>
    <lineage>
        <taxon>Eukaryota</taxon>
        <taxon>Metazoa</taxon>
        <taxon>Chordata</taxon>
        <taxon>Craniata</taxon>
        <taxon>Vertebrata</taxon>
        <taxon>Euteleostomi</taxon>
        <taxon>Amphibia</taxon>
        <taxon>Batrachia</taxon>
        <taxon>Anura</taxon>
        <taxon>Neobatrachia</taxon>
        <taxon>Hyloidea</taxon>
        <taxon>Leptodactylidae</taxon>
        <taxon>Leiuperinae</taxon>
        <taxon>Engystomops</taxon>
    </lineage>
</organism>
<keyword evidence="1" id="KW-0812">Transmembrane</keyword>
<keyword evidence="1" id="KW-1133">Transmembrane helix</keyword>
<name>A0AAV6ZSJ2_ENGPU</name>
<evidence type="ECO:0000256" key="1">
    <source>
        <dbReference type="SAM" id="Phobius"/>
    </source>
</evidence>
<evidence type="ECO:0000313" key="2">
    <source>
        <dbReference type="EMBL" id="KAG8550469.1"/>
    </source>
</evidence>